<evidence type="ECO:0000256" key="7">
    <source>
        <dbReference type="ARBA" id="ARBA00023136"/>
    </source>
</evidence>
<evidence type="ECO:0000256" key="3">
    <source>
        <dbReference type="ARBA" id="ARBA00022448"/>
    </source>
</evidence>
<keyword evidence="7 8" id="KW-0472">Membrane</keyword>
<dbReference type="Gene3D" id="3.40.1710.10">
    <property type="entry name" value="abc type-2 transporter like domain"/>
    <property type="match status" value="1"/>
</dbReference>
<evidence type="ECO:0000313" key="11">
    <source>
        <dbReference type="Proteomes" id="UP000317315"/>
    </source>
</evidence>
<feature type="transmembrane region" description="Helical" evidence="8">
    <location>
        <begin position="224"/>
        <end position="246"/>
    </location>
</feature>
<feature type="transmembrane region" description="Helical" evidence="8">
    <location>
        <begin position="21"/>
        <end position="42"/>
    </location>
</feature>
<dbReference type="GO" id="GO:0140359">
    <property type="term" value="F:ABC-type transporter activity"/>
    <property type="evidence" value="ECO:0007669"/>
    <property type="project" value="InterPro"/>
</dbReference>
<dbReference type="GO" id="GO:0005886">
    <property type="term" value="C:plasma membrane"/>
    <property type="evidence" value="ECO:0007669"/>
    <property type="project" value="UniProtKB-SubCell"/>
</dbReference>
<dbReference type="AlphaFoldDB" id="A0A521DG99"/>
<feature type="transmembrane region" description="Helical" evidence="8">
    <location>
        <begin position="252"/>
        <end position="276"/>
    </location>
</feature>
<keyword evidence="5 8" id="KW-0812">Transmembrane</keyword>
<dbReference type="Proteomes" id="UP000317315">
    <property type="component" value="Unassembled WGS sequence"/>
</dbReference>
<feature type="domain" description="ABC transmembrane type-2" evidence="9">
    <location>
        <begin position="130"/>
        <end position="368"/>
    </location>
</feature>
<evidence type="ECO:0000259" key="9">
    <source>
        <dbReference type="PROSITE" id="PS51012"/>
    </source>
</evidence>
<reference evidence="10 11" key="1">
    <citation type="submission" date="2017-05" db="EMBL/GenBank/DDBJ databases">
        <authorList>
            <person name="Varghese N."/>
            <person name="Submissions S."/>
        </authorList>
    </citation>
    <scope>NUCLEOTIDE SEQUENCE [LARGE SCALE GENOMIC DNA]</scope>
    <source>
        <strain evidence="10 11">DSM 16304</strain>
    </source>
</reference>
<evidence type="ECO:0000256" key="2">
    <source>
        <dbReference type="ARBA" id="ARBA00007783"/>
    </source>
</evidence>
<organism evidence="10 11">
    <name type="scientific">Balnearium lithotrophicum</name>
    <dbReference type="NCBI Taxonomy" id="223788"/>
    <lineage>
        <taxon>Bacteria</taxon>
        <taxon>Pseudomonadati</taxon>
        <taxon>Aquificota</taxon>
        <taxon>Aquificia</taxon>
        <taxon>Desulfurobacteriales</taxon>
        <taxon>Desulfurobacteriaceae</taxon>
        <taxon>Balnearium</taxon>
    </lineage>
</organism>
<sequence>MRFERIFSIVKKETREFLKDKIGLITTILVPVSMMLIFGFGLKLDVKKVPIGVLDFDKSYLSREIINKISSNGEYFRLKRYFSSYREVDEALKNSEVRAVVVFPFKFEENFKKGRGTFQTLIDGMFPYRAETIKSYIEAVVLKENLSYFKKKGLKSPVEIKPRYWFNESLNQDYLVAVGTLAVVLAISPAVFSALLIVKEKESGSIYNVYVSPVRKIEYLSGKLLFGFLVSSFNYFVLVILLFFLFKVPFKGSFLLFLLSSLLFILVSVSFGLLLSVFFRSQAAAFIGTVVFTIVPSILYTGFLTPVSSFDSQALVTAHLIPTFYYLRILKALFFKAAPFYLIAPDMLVLLFFFVSIFSLNVILFKKRER</sequence>
<dbReference type="Pfam" id="PF12698">
    <property type="entry name" value="ABC2_membrane_3"/>
    <property type="match status" value="1"/>
</dbReference>
<dbReference type="InterPro" id="IPR047817">
    <property type="entry name" value="ABC2_TM_bact-type"/>
</dbReference>
<proteinExistence type="inferred from homology"/>
<feature type="transmembrane region" description="Helical" evidence="8">
    <location>
        <begin position="283"/>
        <end position="303"/>
    </location>
</feature>
<dbReference type="EMBL" id="FXTM01000020">
    <property type="protein sequence ID" value="SMO70151.1"/>
    <property type="molecule type" value="Genomic_DNA"/>
</dbReference>
<dbReference type="InterPro" id="IPR013525">
    <property type="entry name" value="ABC2_TM"/>
</dbReference>
<accession>A0A521DG99</accession>
<protein>
    <submittedName>
        <fullName evidence="10">ABC-2 type transport system permease protein/ribosome-dependent ATPase</fullName>
    </submittedName>
</protein>
<dbReference type="PROSITE" id="PS51012">
    <property type="entry name" value="ABC_TM2"/>
    <property type="match status" value="1"/>
</dbReference>
<keyword evidence="6 8" id="KW-1133">Transmembrane helix</keyword>
<dbReference type="InterPro" id="IPR051449">
    <property type="entry name" value="ABC-2_transporter_component"/>
</dbReference>
<name>A0A521DG99_9BACT</name>
<keyword evidence="4" id="KW-1003">Cell membrane</keyword>
<keyword evidence="11" id="KW-1185">Reference proteome</keyword>
<evidence type="ECO:0000256" key="6">
    <source>
        <dbReference type="ARBA" id="ARBA00022989"/>
    </source>
</evidence>
<dbReference type="OrthoDB" id="10253at2"/>
<evidence type="ECO:0000256" key="4">
    <source>
        <dbReference type="ARBA" id="ARBA00022475"/>
    </source>
</evidence>
<dbReference type="PANTHER" id="PTHR30294">
    <property type="entry name" value="MEMBRANE COMPONENT OF ABC TRANSPORTER YHHJ-RELATED"/>
    <property type="match status" value="1"/>
</dbReference>
<feature type="transmembrane region" description="Helical" evidence="8">
    <location>
        <begin position="174"/>
        <end position="198"/>
    </location>
</feature>
<evidence type="ECO:0000256" key="8">
    <source>
        <dbReference type="SAM" id="Phobius"/>
    </source>
</evidence>
<evidence type="ECO:0000313" key="10">
    <source>
        <dbReference type="EMBL" id="SMO70151.1"/>
    </source>
</evidence>
<keyword evidence="3" id="KW-0813">Transport</keyword>
<comment type="subcellular location">
    <subcellularLocation>
        <location evidence="1">Cell membrane</location>
        <topology evidence="1">Multi-pass membrane protein</topology>
    </subcellularLocation>
</comment>
<dbReference type="RefSeq" id="WP_142935967.1">
    <property type="nucleotide sequence ID" value="NZ_FXTM01000020.1"/>
</dbReference>
<comment type="similarity">
    <text evidence="2">Belongs to the ABC-2 integral membrane protein family.</text>
</comment>
<evidence type="ECO:0000256" key="1">
    <source>
        <dbReference type="ARBA" id="ARBA00004651"/>
    </source>
</evidence>
<feature type="transmembrane region" description="Helical" evidence="8">
    <location>
        <begin position="340"/>
        <end position="365"/>
    </location>
</feature>
<evidence type="ECO:0000256" key="5">
    <source>
        <dbReference type="ARBA" id="ARBA00022692"/>
    </source>
</evidence>
<gene>
    <name evidence="10" type="ORF">SAMN06269117_12021</name>
</gene>
<dbReference type="PANTHER" id="PTHR30294:SF29">
    <property type="entry name" value="MULTIDRUG ABC TRANSPORTER PERMEASE YBHS-RELATED"/>
    <property type="match status" value="1"/>
</dbReference>